<sequence length="39" mass="3834">AACLDQGAVGANPSSADCAAPSSQCRRFGRTGQADHSGL</sequence>
<feature type="non-terminal residue" evidence="2">
    <location>
        <position position="1"/>
    </location>
</feature>
<feature type="region of interest" description="Disordered" evidence="1">
    <location>
        <begin position="1"/>
        <end position="23"/>
    </location>
</feature>
<name>A0A6J4PHR2_9ACTN</name>
<feature type="non-terminal residue" evidence="2">
    <location>
        <position position="39"/>
    </location>
</feature>
<dbReference type="EMBL" id="CADCUO010000229">
    <property type="protein sequence ID" value="CAA9416612.1"/>
    <property type="molecule type" value="Genomic_DNA"/>
</dbReference>
<proteinExistence type="predicted"/>
<evidence type="ECO:0000256" key="1">
    <source>
        <dbReference type="SAM" id="MobiDB-lite"/>
    </source>
</evidence>
<protein>
    <submittedName>
        <fullName evidence="2">Uncharacterized protein</fullName>
    </submittedName>
</protein>
<accession>A0A6J4PHR2</accession>
<reference evidence="2" key="1">
    <citation type="submission" date="2020-02" db="EMBL/GenBank/DDBJ databases">
        <authorList>
            <person name="Meier V. D."/>
        </authorList>
    </citation>
    <scope>NUCLEOTIDE SEQUENCE</scope>
    <source>
        <strain evidence="2">AVDCRST_MAG75</strain>
    </source>
</reference>
<gene>
    <name evidence="2" type="ORF">AVDCRST_MAG75-3149</name>
</gene>
<evidence type="ECO:0000313" key="2">
    <source>
        <dbReference type="EMBL" id="CAA9416612.1"/>
    </source>
</evidence>
<dbReference type="AlphaFoldDB" id="A0A6J4PHR2"/>
<organism evidence="2">
    <name type="scientific">uncultured Propionibacteriaceae bacterium</name>
    <dbReference type="NCBI Taxonomy" id="257457"/>
    <lineage>
        <taxon>Bacteria</taxon>
        <taxon>Bacillati</taxon>
        <taxon>Actinomycetota</taxon>
        <taxon>Actinomycetes</taxon>
        <taxon>Propionibacteriales</taxon>
        <taxon>Propionibacteriaceae</taxon>
        <taxon>environmental samples</taxon>
    </lineage>
</organism>